<feature type="transmembrane region" description="Helical" evidence="2">
    <location>
        <begin position="111"/>
        <end position="133"/>
    </location>
</feature>
<dbReference type="Pfam" id="PF01770">
    <property type="entry name" value="Folate_carrier"/>
    <property type="match status" value="1"/>
</dbReference>
<evidence type="ECO:0000256" key="1">
    <source>
        <dbReference type="ARBA" id="ARBA00005773"/>
    </source>
</evidence>
<feature type="transmembrane region" description="Helical" evidence="2">
    <location>
        <begin position="207"/>
        <end position="226"/>
    </location>
</feature>
<gene>
    <name evidence="3" type="ORF">g.106241</name>
</gene>
<dbReference type="InterPro" id="IPR002666">
    <property type="entry name" value="Folate_carrier"/>
</dbReference>
<proteinExistence type="inferred from homology"/>
<dbReference type="PANTHER" id="PTHR10686:SF18">
    <property type="entry name" value="IP11787P-RELATED"/>
    <property type="match status" value="1"/>
</dbReference>
<organism evidence="3">
    <name type="scientific">Schizaphis graminum</name>
    <name type="common">Green bug aphid</name>
    <dbReference type="NCBI Taxonomy" id="13262"/>
    <lineage>
        <taxon>Eukaryota</taxon>
        <taxon>Metazoa</taxon>
        <taxon>Ecdysozoa</taxon>
        <taxon>Arthropoda</taxon>
        <taxon>Hexapoda</taxon>
        <taxon>Insecta</taxon>
        <taxon>Pterygota</taxon>
        <taxon>Neoptera</taxon>
        <taxon>Paraneoptera</taxon>
        <taxon>Hemiptera</taxon>
        <taxon>Sternorrhyncha</taxon>
        <taxon>Aphidomorpha</taxon>
        <taxon>Aphidoidea</taxon>
        <taxon>Aphididae</taxon>
        <taxon>Aphidini</taxon>
        <taxon>Schizaphis</taxon>
    </lineage>
</organism>
<feature type="transmembrane region" description="Helical" evidence="2">
    <location>
        <begin position="172"/>
        <end position="195"/>
    </location>
</feature>
<feature type="transmembrane region" description="Helical" evidence="2">
    <location>
        <begin position="139"/>
        <end position="160"/>
    </location>
</feature>
<dbReference type="EMBL" id="GGMR01003828">
    <property type="protein sequence ID" value="MBY16447.1"/>
    <property type="molecule type" value="Transcribed_RNA"/>
</dbReference>
<keyword evidence="2" id="KW-1133">Transmembrane helix</keyword>
<protein>
    <submittedName>
        <fullName evidence="3">Uncharacterized protein</fullName>
    </submittedName>
</protein>
<dbReference type="GO" id="GO:0005886">
    <property type="term" value="C:plasma membrane"/>
    <property type="evidence" value="ECO:0007669"/>
    <property type="project" value="TreeGrafter"/>
</dbReference>
<accession>A0A2S2NGZ6</accession>
<dbReference type="PANTHER" id="PTHR10686">
    <property type="entry name" value="FOLATE TRANSPORTER"/>
    <property type="match status" value="1"/>
</dbReference>
<reference evidence="3" key="1">
    <citation type="submission" date="2018-04" db="EMBL/GenBank/DDBJ databases">
        <title>Transcriptome of Schizaphis graminum biotype I.</title>
        <authorList>
            <person name="Scully E.D."/>
            <person name="Geib S.M."/>
            <person name="Palmer N.A."/>
            <person name="Koch K."/>
            <person name="Bradshaw J."/>
            <person name="Heng-Moss T."/>
            <person name="Sarath G."/>
        </authorList>
    </citation>
    <scope>NUCLEOTIDE SEQUENCE</scope>
</reference>
<name>A0A2S2NGZ6_SCHGA</name>
<dbReference type="AlphaFoldDB" id="A0A2S2NGZ6"/>
<keyword evidence="2" id="KW-0472">Membrane</keyword>
<keyword evidence="2" id="KW-0812">Transmembrane</keyword>
<evidence type="ECO:0000313" key="3">
    <source>
        <dbReference type="EMBL" id="MBY16447.1"/>
    </source>
</evidence>
<comment type="similarity">
    <text evidence="1">Belongs to the reduced folate carrier (RFC) transporter (TC 2.A.48) family.</text>
</comment>
<sequence length="241" mass="27110">MAGRWLTVAVARPRRRHSVVATPRRRWLPAVFASKRTRWLVVTGSRPSVVAEAGKPLKVCQGERCGRTACVPATLISKRNRSQSKIRPTRGVKPRAVGAYIIGKLRLDWNYYGDAITAVCSSIMGILMMSCYFYDHLCFIYLSYILYGIVSQMVFVSNCSEIAKRLKNNCYSLVYGFNLLGSLLISTFMTIFLVQINFLDITIPGRFLFIGGLDVCLGVGFFFLIVSQIDRVSMMNNTTVF</sequence>
<dbReference type="GO" id="GO:0090482">
    <property type="term" value="F:vitamin transmembrane transporter activity"/>
    <property type="evidence" value="ECO:0007669"/>
    <property type="project" value="InterPro"/>
</dbReference>
<evidence type="ECO:0000256" key="2">
    <source>
        <dbReference type="SAM" id="Phobius"/>
    </source>
</evidence>